<sequence length="182" mass="20535">MTSLVYGKFYRIENGFDSWKGGNLDACGRAACCRKNLYDVSTSEFFSIEKLSSIWKIESANGKADGMPVVTNDAIYLVNQYEIKSYLDVCGGGIHIQDASTKPKKNQDTTVWIILAHSGVEIHEDDTVSLLNESSELKDEGYLHTDNHSPICDENLFNVSVGYYSPDFTNERLQWRFIEIPD</sequence>
<dbReference type="RefSeq" id="WP_170841568.1">
    <property type="nucleotide sequence ID" value="NZ_FOSP01000004.1"/>
</dbReference>
<evidence type="ECO:0000313" key="1">
    <source>
        <dbReference type="EMBL" id="SFK31402.1"/>
    </source>
</evidence>
<dbReference type="Proteomes" id="UP000199533">
    <property type="component" value="Unassembled WGS sequence"/>
</dbReference>
<reference evidence="2" key="1">
    <citation type="submission" date="2016-10" db="EMBL/GenBank/DDBJ databases">
        <authorList>
            <person name="Varghese N."/>
            <person name="Submissions S."/>
        </authorList>
    </citation>
    <scope>NUCLEOTIDE SEQUENCE [LARGE SCALE GENOMIC DNA]</scope>
    <source>
        <strain evidence="2">Nm69</strain>
    </source>
</reference>
<dbReference type="AlphaFoldDB" id="A0A1I3YHV5"/>
<evidence type="ECO:0000313" key="2">
    <source>
        <dbReference type="Proteomes" id="UP000199533"/>
    </source>
</evidence>
<dbReference type="EMBL" id="FOSP01000004">
    <property type="protein sequence ID" value="SFK31402.1"/>
    <property type="molecule type" value="Genomic_DNA"/>
</dbReference>
<proteinExistence type="predicted"/>
<protein>
    <submittedName>
        <fullName evidence="1">Uncharacterized protein</fullName>
    </submittedName>
</protein>
<organism evidence="1 2">
    <name type="scientific">Nitrosomonas aestuarii</name>
    <dbReference type="NCBI Taxonomy" id="52441"/>
    <lineage>
        <taxon>Bacteria</taxon>
        <taxon>Pseudomonadati</taxon>
        <taxon>Pseudomonadota</taxon>
        <taxon>Betaproteobacteria</taxon>
        <taxon>Nitrosomonadales</taxon>
        <taxon>Nitrosomonadaceae</taxon>
        <taxon>Nitrosomonas</taxon>
    </lineage>
</organism>
<name>A0A1I3YHV5_9PROT</name>
<gene>
    <name evidence="1" type="ORF">SAMN05216302_10041</name>
</gene>
<keyword evidence="2" id="KW-1185">Reference proteome</keyword>
<accession>A0A1I3YHV5</accession>